<comment type="caution">
    <text evidence="7">The sequence shown here is derived from an EMBL/GenBank/DDBJ whole genome shotgun (WGS) entry which is preliminary data.</text>
</comment>
<dbReference type="PANTHER" id="PTHR34478:SF1">
    <property type="entry name" value="PROTEIN LEMA"/>
    <property type="match status" value="1"/>
</dbReference>
<evidence type="ECO:0000256" key="2">
    <source>
        <dbReference type="ARBA" id="ARBA00008854"/>
    </source>
</evidence>
<protein>
    <submittedName>
        <fullName evidence="7">LemA family protein</fullName>
    </submittedName>
</protein>
<keyword evidence="5 6" id="KW-0472">Membrane</keyword>
<organism evidence="7 8">
    <name type="scientific">Enterococcus avium</name>
    <name type="common">Streptococcus avium</name>
    <dbReference type="NCBI Taxonomy" id="33945"/>
    <lineage>
        <taxon>Bacteria</taxon>
        <taxon>Bacillati</taxon>
        <taxon>Bacillota</taxon>
        <taxon>Bacilli</taxon>
        <taxon>Lactobacillales</taxon>
        <taxon>Enterococcaceae</taxon>
        <taxon>Enterococcus</taxon>
    </lineage>
</organism>
<comment type="subcellular location">
    <subcellularLocation>
        <location evidence="1">Membrane</location>
        <topology evidence="1">Single-pass membrane protein</topology>
    </subcellularLocation>
</comment>
<feature type="transmembrane region" description="Helical" evidence="6">
    <location>
        <begin position="51"/>
        <end position="71"/>
    </location>
</feature>
<name>A0A437UKD1_ENTAV</name>
<proteinExistence type="inferred from homology"/>
<evidence type="ECO:0000256" key="3">
    <source>
        <dbReference type="ARBA" id="ARBA00022692"/>
    </source>
</evidence>
<reference evidence="7 8" key="1">
    <citation type="submission" date="2018-12" db="EMBL/GenBank/DDBJ databases">
        <title>A novel vanA-carrying plasmid in a clinical isolate of Enterococcus avium.</title>
        <authorList>
            <person name="Bernasconi O.J."/>
            <person name="Luzzaro F."/>
            <person name="Endimiani A."/>
        </authorList>
    </citation>
    <scope>NUCLEOTIDE SEQUENCE [LARGE SCALE GENOMIC DNA]</scope>
    <source>
        <strain evidence="7 8">LC0559/18</strain>
    </source>
</reference>
<dbReference type="PANTHER" id="PTHR34478">
    <property type="entry name" value="PROTEIN LEMA"/>
    <property type="match status" value="1"/>
</dbReference>
<dbReference type="Proteomes" id="UP000288388">
    <property type="component" value="Unassembled WGS sequence"/>
</dbReference>
<keyword evidence="3 6" id="KW-0812">Transmembrane</keyword>
<dbReference type="EMBL" id="RYZS01000001">
    <property type="protein sequence ID" value="RVU94076.1"/>
    <property type="molecule type" value="Genomic_DNA"/>
</dbReference>
<evidence type="ECO:0000256" key="4">
    <source>
        <dbReference type="ARBA" id="ARBA00022989"/>
    </source>
</evidence>
<keyword evidence="4 6" id="KW-1133">Transmembrane helix</keyword>
<evidence type="ECO:0000256" key="6">
    <source>
        <dbReference type="SAM" id="Phobius"/>
    </source>
</evidence>
<feature type="transmembrane region" description="Helical" evidence="6">
    <location>
        <begin position="12"/>
        <end position="30"/>
    </location>
</feature>
<feature type="transmembrane region" description="Helical" evidence="6">
    <location>
        <begin position="83"/>
        <end position="105"/>
    </location>
</feature>
<dbReference type="InterPro" id="IPR007156">
    <property type="entry name" value="MamQ_LemA"/>
</dbReference>
<dbReference type="InterPro" id="IPR023353">
    <property type="entry name" value="LemA-like_dom_sf"/>
</dbReference>
<evidence type="ECO:0000313" key="7">
    <source>
        <dbReference type="EMBL" id="RVU94076.1"/>
    </source>
</evidence>
<evidence type="ECO:0000256" key="1">
    <source>
        <dbReference type="ARBA" id="ARBA00004167"/>
    </source>
</evidence>
<dbReference type="PROSITE" id="PS51257">
    <property type="entry name" value="PROKAR_LIPOPROTEIN"/>
    <property type="match status" value="1"/>
</dbReference>
<evidence type="ECO:0000256" key="5">
    <source>
        <dbReference type="ARBA" id="ARBA00023136"/>
    </source>
</evidence>
<dbReference type="GO" id="GO:0016020">
    <property type="term" value="C:membrane"/>
    <property type="evidence" value="ECO:0007669"/>
    <property type="project" value="UniProtKB-SubCell"/>
</dbReference>
<dbReference type="Pfam" id="PF04011">
    <property type="entry name" value="LemA"/>
    <property type="match status" value="1"/>
</dbReference>
<evidence type="ECO:0000313" key="8">
    <source>
        <dbReference type="Proteomes" id="UP000288388"/>
    </source>
</evidence>
<dbReference type="Gene3D" id="1.20.1440.20">
    <property type="entry name" value="LemA-like domain"/>
    <property type="match status" value="1"/>
</dbReference>
<gene>
    <name evidence="7" type="ORF">EK398_03925</name>
</gene>
<accession>A0A437UKD1</accession>
<dbReference type="AlphaFoldDB" id="A0A437UKD1"/>
<comment type="similarity">
    <text evidence="2">Belongs to the LemA family.</text>
</comment>
<sequence length="252" mass="28489">MLKYLGFNMMNSIIFLLSGCNSYTVALLKAETSNENCEERRMKSGSVLVSLLKLFGLCIVGWLLWVFIFSAVLPMDEEEIPDIFVRLSVLLGLLTGLVISVGISYNSAARKRNQLNASASNILVVEEREESLMAKANKVVEKYLSHEQAIFTDKNKVHVTPVNDAGQFQHLIESYPELRSNENIMELLNQLKDCENTIANFKIGYNSDVEIYNSLINTLPLSLLKRSLKFSEAEYYKKKVETVELTDDMLGI</sequence>
<dbReference type="SUPFAM" id="SSF140478">
    <property type="entry name" value="LemA-like"/>
    <property type="match status" value="1"/>
</dbReference>